<protein>
    <recommendedName>
        <fullName evidence="9 10">Large ribosomal subunit protein uL22</fullName>
    </recommendedName>
</protein>
<dbReference type="InterPro" id="IPR001063">
    <property type="entry name" value="Ribosomal_uL22"/>
</dbReference>
<comment type="similarity">
    <text evidence="2 10 11">Belongs to the universal ribosomal protein uL22 family.</text>
</comment>
<comment type="function">
    <text evidence="8">This protein binds specifically to 23S rRNA; its binding is stimulated by other ribosomal proteins, e.g. L4, L17, and L20. It is important during the early stages of 50S assembly. It makes multiple contacts with different domains of the 23S rRNA in the assembled 50S subunit and ribosome.</text>
</comment>
<dbReference type="GO" id="GO:0006412">
    <property type="term" value="P:translation"/>
    <property type="evidence" value="ECO:0007669"/>
    <property type="project" value="UniProtKB-UniRule"/>
</dbReference>
<evidence type="ECO:0000256" key="8">
    <source>
        <dbReference type="ARBA" id="ARBA00025084"/>
    </source>
</evidence>
<evidence type="ECO:0000313" key="14">
    <source>
        <dbReference type="EMBL" id="ABO26495.1"/>
    </source>
</evidence>
<dbReference type="NCBIfam" id="TIGR01044">
    <property type="entry name" value="rplV_bact"/>
    <property type="match status" value="1"/>
</dbReference>
<dbReference type="InterPro" id="IPR005727">
    <property type="entry name" value="Ribosomal_uL22_bac/chlpt-type"/>
</dbReference>
<evidence type="ECO:0000256" key="7">
    <source>
        <dbReference type="ARBA" id="ARBA00023274"/>
    </source>
</evidence>
<reference evidence="14" key="1">
    <citation type="journal article" date="2007" name="Int. J. Syst. Evol. Microbiol.">
        <title>Ribosomal protein gene-based phylogeny for finer differentiation and classification of phytoplasmas.</title>
        <authorList>
            <person name="Martini M."/>
            <person name="Lee I.M."/>
            <person name="Bottner K.D."/>
            <person name="Zhao Y."/>
            <person name="Botti S."/>
            <person name="Bertaccini A."/>
            <person name="Harrison N.A."/>
            <person name="Carraro L."/>
            <person name="Marcone C."/>
            <person name="Khan A.J."/>
            <person name="Osler R."/>
        </authorList>
    </citation>
    <scope>NUCLEOTIDE SEQUENCE</scope>
    <source>
        <strain evidence="14">AP15</strain>
    </source>
</reference>
<dbReference type="CDD" id="cd00336">
    <property type="entry name" value="Ribosomal_L22"/>
    <property type="match status" value="1"/>
</dbReference>
<keyword evidence="4 10" id="KW-0699">rRNA-binding</keyword>
<comment type="function">
    <text evidence="10 13">This protein binds specifically to 23S rRNA; its binding is stimulated by other ribosomal proteins, e.g., L4, L17, and L20. It is important during the early stages of 50S assembly. It makes multiple contacts with different domains of the 23S rRNA in the assembled 50S subunit and ribosome.</text>
</comment>
<dbReference type="InterPro" id="IPR047867">
    <property type="entry name" value="Ribosomal_uL22_bac/org-type"/>
</dbReference>
<dbReference type="InterPro" id="IPR018260">
    <property type="entry name" value="Ribosomal_uL22_CS"/>
</dbReference>
<sequence>MISKAIIKKVSIAPRKARLVVDLIRGKEIKVAKAILMFTPKSASSIVLKLLNSAEANLAQNINLKSNDFYISEVYVNEGIRLKRLFPRAKGSGDMIKKRTSHIVLKLSMAKEIKEEIKEEIKAKKKEVNIHGTKI</sequence>
<reference evidence="15" key="2">
    <citation type="submission" date="2015-10" db="EMBL/GenBank/DDBJ databases">
        <title>Multilocus gene analyses of Bulgarian Candidatus Phytoplasma mali strains.</title>
        <authorList>
            <person name="Franova J."/>
            <person name="Sakalieva D."/>
            <person name="Genov N."/>
        </authorList>
    </citation>
    <scope>NUCLEOTIDE SEQUENCE</scope>
    <source>
        <strain evidence="15">32_2014</strain>
    </source>
</reference>
<dbReference type="GO" id="GO:0019843">
    <property type="term" value="F:rRNA binding"/>
    <property type="evidence" value="ECO:0007669"/>
    <property type="project" value="UniProtKB-UniRule"/>
</dbReference>
<evidence type="ECO:0000256" key="2">
    <source>
        <dbReference type="ARBA" id="ARBA00009451"/>
    </source>
</evidence>
<keyword evidence="6 10" id="KW-0689">Ribosomal protein</keyword>
<evidence type="ECO:0000256" key="13">
    <source>
        <dbReference type="RuleBase" id="RU004008"/>
    </source>
</evidence>
<evidence type="ECO:0000256" key="4">
    <source>
        <dbReference type="ARBA" id="ARBA00022730"/>
    </source>
</evidence>
<proteinExistence type="inferred from homology"/>
<dbReference type="PANTHER" id="PTHR13501">
    <property type="entry name" value="CHLOROPLAST 50S RIBOSOMAL PROTEIN L22-RELATED"/>
    <property type="match status" value="1"/>
</dbReference>
<dbReference type="EMBL" id="KT906159">
    <property type="protein sequence ID" value="AMQ81121.1"/>
    <property type="molecule type" value="Genomic_DNA"/>
</dbReference>
<comment type="subunit">
    <text evidence="3 10 12">Part of the 50S ribosomal subunit.</text>
</comment>
<dbReference type="GO" id="GO:0003735">
    <property type="term" value="F:structural constituent of ribosome"/>
    <property type="evidence" value="ECO:0007669"/>
    <property type="project" value="InterPro"/>
</dbReference>
<organism evidence="14">
    <name type="scientific">Apple proliferation phytoplasma</name>
    <dbReference type="NCBI Taxonomy" id="37692"/>
    <lineage>
        <taxon>Bacteria</taxon>
        <taxon>Bacillati</taxon>
        <taxon>Mycoplasmatota</taxon>
        <taxon>Mollicutes</taxon>
        <taxon>Acholeplasmatales</taxon>
        <taxon>Acholeplasmataceae</taxon>
        <taxon>Candidatus Phytoplasma</taxon>
        <taxon>16SrX (Apple proliferation group)</taxon>
    </lineage>
</organism>
<gene>
    <name evidence="14" type="primary">rpl22</name>
    <name evidence="10 15" type="synonym">rplV</name>
</gene>
<dbReference type="EMBL" id="EF193366">
    <property type="protein sequence ID" value="ABO26495.1"/>
    <property type="molecule type" value="Genomic_DNA"/>
</dbReference>
<dbReference type="HAMAP" id="MF_01331_B">
    <property type="entry name" value="Ribosomal_uL22_B"/>
    <property type="match status" value="1"/>
</dbReference>
<dbReference type="Pfam" id="PF00237">
    <property type="entry name" value="Ribosomal_L22"/>
    <property type="match status" value="1"/>
</dbReference>
<dbReference type="GO" id="GO:0022625">
    <property type="term" value="C:cytosolic large ribosomal subunit"/>
    <property type="evidence" value="ECO:0007669"/>
    <property type="project" value="TreeGrafter"/>
</dbReference>
<name>A4GMP7_APPPP</name>
<accession>A4GMP7</accession>
<comment type="function">
    <text evidence="1 10">The globular domain of the protein is located near the polypeptide exit tunnel on the outside of the subunit, while an extended beta-hairpin is found that lines the wall of the exit tunnel in the center of the 70S ribosome.</text>
</comment>
<evidence type="ECO:0000256" key="11">
    <source>
        <dbReference type="RuleBase" id="RU004005"/>
    </source>
</evidence>
<evidence type="ECO:0000256" key="12">
    <source>
        <dbReference type="RuleBase" id="RU004006"/>
    </source>
</evidence>
<dbReference type="InterPro" id="IPR036394">
    <property type="entry name" value="Ribosomal_uL22_sf"/>
</dbReference>
<evidence type="ECO:0000256" key="1">
    <source>
        <dbReference type="ARBA" id="ARBA00003478"/>
    </source>
</evidence>
<keyword evidence="5 10" id="KW-0694">RNA-binding</keyword>
<evidence type="ECO:0000313" key="15">
    <source>
        <dbReference type="EMBL" id="AMQ81121.1"/>
    </source>
</evidence>
<evidence type="ECO:0000256" key="6">
    <source>
        <dbReference type="ARBA" id="ARBA00022980"/>
    </source>
</evidence>
<dbReference type="SUPFAM" id="SSF54843">
    <property type="entry name" value="Ribosomal protein L22"/>
    <property type="match status" value="1"/>
</dbReference>
<dbReference type="AlphaFoldDB" id="A4GMP7"/>
<evidence type="ECO:0000256" key="5">
    <source>
        <dbReference type="ARBA" id="ARBA00022884"/>
    </source>
</evidence>
<dbReference type="PROSITE" id="PS00464">
    <property type="entry name" value="RIBOSOMAL_L22"/>
    <property type="match status" value="1"/>
</dbReference>
<evidence type="ECO:0000256" key="3">
    <source>
        <dbReference type="ARBA" id="ARBA00011838"/>
    </source>
</evidence>
<keyword evidence="7 10" id="KW-0687">Ribonucleoprotein</keyword>
<dbReference type="PANTHER" id="PTHR13501:SF8">
    <property type="entry name" value="LARGE RIBOSOMAL SUBUNIT PROTEIN UL22M"/>
    <property type="match status" value="1"/>
</dbReference>
<evidence type="ECO:0000256" key="10">
    <source>
        <dbReference type="HAMAP-Rule" id="MF_01331"/>
    </source>
</evidence>
<dbReference type="Gene3D" id="3.90.470.10">
    <property type="entry name" value="Ribosomal protein L22/L17"/>
    <property type="match status" value="1"/>
</dbReference>
<evidence type="ECO:0000256" key="9">
    <source>
        <dbReference type="ARBA" id="ARBA00035207"/>
    </source>
</evidence>